<dbReference type="PROSITE" id="PS50985">
    <property type="entry name" value="GRAS"/>
    <property type="match status" value="1"/>
</dbReference>
<evidence type="ECO:0000256" key="2">
    <source>
        <dbReference type="ARBA" id="ARBA00023163"/>
    </source>
</evidence>
<comment type="caution">
    <text evidence="3">Lacks conserved residue(s) required for the propagation of feature annotation.</text>
</comment>
<name>A0A0A9CZN5_ARUDO</name>
<feature type="region of interest" description="SAW" evidence="3">
    <location>
        <begin position="1"/>
        <end position="55"/>
    </location>
</feature>
<dbReference type="Pfam" id="PF03514">
    <property type="entry name" value="GRAS"/>
    <property type="match status" value="1"/>
</dbReference>
<dbReference type="AlphaFoldDB" id="A0A0A9CZN5"/>
<evidence type="ECO:0000313" key="4">
    <source>
        <dbReference type="EMBL" id="JAD81046.1"/>
    </source>
</evidence>
<comment type="similarity">
    <text evidence="3">Belongs to the GRAS family.</text>
</comment>
<keyword evidence="1" id="KW-0805">Transcription regulation</keyword>
<proteinExistence type="inferred from homology"/>
<organism evidence="4">
    <name type="scientific">Arundo donax</name>
    <name type="common">Giant reed</name>
    <name type="synonym">Donax arundinaceus</name>
    <dbReference type="NCBI Taxonomy" id="35708"/>
    <lineage>
        <taxon>Eukaryota</taxon>
        <taxon>Viridiplantae</taxon>
        <taxon>Streptophyta</taxon>
        <taxon>Embryophyta</taxon>
        <taxon>Tracheophyta</taxon>
        <taxon>Spermatophyta</taxon>
        <taxon>Magnoliopsida</taxon>
        <taxon>Liliopsida</taxon>
        <taxon>Poales</taxon>
        <taxon>Poaceae</taxon>
        <taxon>PACMAD clade</taxon>
        <taxon>Arundinoideae</taxon>
        <taxon>Arundineae</taxon>
        <taxon>Arundo</taxon>
    </lineage>
</organism>
<dbReference type="InterPro" id="IPR005202">
    <property type="entry name" value="TF_GRAS"/>
</dbReference>
<reference evidence="4" key="2">
    <citation type="journal article" date="2015" name="Data Brief">
        <title>Shoot transcriptome of the giant reed, Arundo donax.</title>
        <authorList>
            <person name="Barrero R.A."/>
            <person name="Guerrero F.D."/>
            <person name="Moolhuijzen P."/>
            <person name="Goolsby J.A."/>
            <person name="Tidwell J."/>
            <person name="Bellgard S.E."/>
            <person name="Bellgard M.I."/>
        </authorList>
    </citation>
    <scope>NUCLEOTIDE SEQUENCE</scope>
    <source>
        <tissue evidence="4">Shoot tissue taken approximately 20 cm above the soil surface</tissue>
    </source>
</reference>
<protein>
    <submittedName>
        <fullName evidence="4">GRAS50</fullName>
    </submittedName>
</protein>
<evidence type="ECO:0000256" key="1">
    <source>
        <dbReference type="ARBA" id="ARBA00023015"/>
    </source>
</evidence>
<evidence type="ECO:0000256" key="3">
    <source>
        <dbReference type="PROSITE-ProRule" id="PRU01191"/>
    </source>
</evidence>
<reference evidence="4" key="1">
    <citation type="submission" date="2014-09" db="EMBL/GenBank/DDBJ databases">
        <authorList>
            <person name="Magalhaes I.L.F."/>
            <person name="Oliveira U."/>
            <person name="Santos F.R."/>
            <person name="Vidigal T.H.D.A."/>
            <person name="Brescovit A.D."/>
            <person name="Santos A.J."/>
        </authorList>
    </citation>
    <scope>NUCLEOTIDE SEQUENCE</scope>
    <source>
        <tissue evidence="4">Shoot tissue taken approximately 20 cm above the soil surface</tissue>
    </source>
</reference>
<keyword evidence="2" id="KW-0804">Transcription</keyword>
<sequence>MTMAGFTPCPFNSNAISGIRSLLKSYCDRYKFEEDHGGLHFGWGEKTLIVSSAWQ</sequence>
<dbReference type="EMBL" id="GBRH01216849">
    <property type="protein sequence ID" value="JAD81046.1"/>
    <property type="molecule type" value="Transcribed_RNA"/>
</dbReference>
<accession>A0A0A9CZN5</accession>